<dbReference type="SMART" id="SM00355">
    <property type="entry name" value="ZnF_C2H2"/>
    <property type="match status" value="3"/>
</dbReference>
<protein>
    <submittedName>
        <fullName evidence="7">Krueppel-like factor 7</fullName>
    </submittedName>
</protein>
<feature type="domain" description="C2H2-type" evidence="5">
    <location>
        <begin position="81"/>
        <end position="104"/>
    </location>
</feature>
<dbReference type="PANTHER" id="PTHR23235">
    <property type="entry name" value="KRUEPPEL-LIKE TRANSCRIPTION FACTOR"/>
    <property type="match status" value="1"/>
</dbReference>
<name>A0ABM1N364_NICVS</name>
<feature type="non-terminal residue" evidence="7">
    <location>
        <position position="1"/>
    </location>
</feature>
<dbReference type="InterPro" id="IPR036236">
    <property type="entry name" value="Znf_C2H2_sf"/>
</dbReference>
<dbReference type="InterPro" id="IPR013087">
    <property type="entry name" value="Znf_C2H2_type"/>
</dbReference>
<keyword evidence="3" id="KW-0862">Zinc</keyword>
<feature type="domain" description="C2H2-type" evidence="5">
    <location>
        <begin position="21"/>
        <end position="50"/>
    </location>
</feature>
<gene>
    <name evidence="7" type="primary">LOC108566070</name>
</gene>
<feature type="domain" description="C2H2-type" evidence="5">
    <location>
        <begin position="51"/>
        <end position="80"/>
    </location>
</feature>
<accession>A0ABM1N364</accession>
<dbReference type="Pfam" id="PF00096">
    <property type="entry name" value="zf-C2H2"/>
    <property type="match status" value="3"/>
</dbReference>
<dbReference type="Gene3D" id="3.30.160.60">
    <property type="entry name" value="Classic Zinc Finger"/>
    <property type="match status" value="3"/>
</dbReference>
<evidence type="ECO:0000259" key="5">
    <source>
        <dbReference type="PROSITE" id="PS50157"/>
    </source>
</evidence>
<dbReference type="PROSITE" id="PS50157">
    <property type="entry name" value="ZINC_FINGER_C2H2_2"/>
    <property type="match status" value="3"/>
</dbReference>
<evidence type="ECO:0000313" key="6">
    <source>
        <dbReference type="Proteomes" id="UP000695000"/>
    </source>
</evidence>
<evidence type="ECO:0000256" key="3">
    <source>
        <dbReference type="ARBA" id="ARBA00022833"/>
    </source>
</evidence>
<dbReference type="PROSITE" id="PS00028">
    <property type="entry name" value="ZINC_FINGER_C2H2_1"/>
    <property type="match status" value="3"/>
</dbReference>
<organism evidence="6 7">
    <name type="scientific">Nicrophorus vespilloides</name>
    <name type="common">Boreal carrion beetle</name>
    <dbReference type="NCBI Taxonomy" id="110193"/>
    <lineage>
        <taxon>Eukaryota</taxon>
        <taxon>Metazoa</taxon>
        <taxon>Ecdysozoa</taxon>
        <taxon>Arthropoda</taxon>
        <taxon>Hexapoda</taxon>
        <taxon>Insecta</taxon>
        <taxon>Pterygota</taxon>
        <taxon>Neoptera</taxon>
        <taxon>Endopterygota</taxon>
        <taxon>Coleoptera</taxon>
        <taxon>Polyphaga</taxon>
        <taxon>Staphyliniformia</taxon>
        <taxon>Silphidae</taxon>
        <taxon>Nicrophorinae</taxon>
        <taxon>Nicrophorus</taxon>
    </lineage>
</organism>
<proteinExistence type="predicted"/>
<dbReference type="SUPFAM" id="SSF57667">
    <property type="entry name" value="beta-beta-alpha zinc fingers"/>
    <property type="match status" value="2"/>
</dbReference>
<reference evidence="7" key="1">
    <citation type="submission" date="2025-08" db="UniProtKB">
        <authorList>
            <consortium name="RefSeq"/>
        </authorList>
    </citation>
    <scope>IDENTIFICATION</scope>
    <source>
        <tissue evidence="7">Whole Larva</tissue>
    </source>
</reference>
<evidence type="ECO:0000256" key="1">
    <source>
        <dbReference type="ARBA" id="ARBA00022723"/>
    </source>
</evidence>
<keyword evidence="6" id="KW-1185">Reference proteome</keyword>
<evidence type="ECO:0000313" key="7">
    <source>
        <dbReference type="RefSeq" id="XP_017781264.1"/>
    </source>
</evidence>
<dbReference type="RefSeq" id="XP_017781264.1">
    <property type="nucleotide sequence ID" value="XM_017925775.1"/>
</dbReference>
<evidence type="ECO:0000256" key="2">
    <source>
        <dbReference type="ARBA" id="ARBA00022771"/>
    </source>
</evidence>
<keyword evidence="2 4" id="KW-0863">Zinc-finger</keyword>
<keyword evidence="1" id="KW-0479">Metal-binding</keyword>
<dbReference type="Proteomes" id="UP000695000">
    <property type="component" value="Unplaced"/>
</dbReference>
<dbReference type="PANTHER" id="PTHR23235:SF120">
    <property type="entry name" value="KRUPPEL-LIKE FACTOR 15"/>
    <property type="match status" value="1"/>
</dbReference>
<evidence type="ECO:0000256" key="4">
    <source>
        <dbReference type="PROSITE-ProRule" id="PRU00042"/>
    </source>
</evidence>
<sequence length="104" mass="12119">SDSSASLPSTSRDGPSKKKVYTCFLESCRKSYKKSSHLKAHMRSHTGEKPFVCKWPNCRWRFTRSDELTRHLRTHTGDRPFKCEVCGRSFGRSDHLGLHRKRHV</sequence>
<dbReference type="GeneID" id="108566070"/>